<keyword evidence="4" id="KW-1185">Reference proteome</keyword>
<dbReference type="EMBL" id="AYGX02000169">
    <property type="protein sequence ID" value="KRO23213.1"/>
    <property type="molecule type" value="Genomic_DNA"/>
</dbReference>
<accession>A0A0R2NGY2</accession>
<feature type="transmembrane region" description="Helical" evidence="1">
    <location>
        <begin position="114"/>
        <end position="147"/>
    </location>
</feature>
<dbReference type="AlphaFoldDB" id="A0A0R2NGY2"/>
<proteinExistence type="predicted"/>
<evidence type="ECO:0000256" key="1">
    <source>
        <dbReference type="SAM" id="Phobius"/>
    </source>
</evidence>
<keyword evidence="1" id="KW-0472">Membrane</keyword>
<evidence type="ECO:0000313" key="3">
    <source>
        <dbReference type="EMBL" id="KRO23213.1"/>
    </source>
</evidence>
<comment type="caution">
    <text evidence="3">The sequence shown here is derived from an EMBL/GenBank/DDBJ whole genome shotgun (WGS) entry which is preliminary data.</text>
</comment>
<name>A0A0R2NGY2_9LACO</name>
<gene>
    <name evidence="3" type="ORF">DY78_GL001811</name>
</gene>
<evidence type="ECO:0000313" key="4">
    <source>
        <dbReference type="Proteomes" id="UP000050920"/>
    </source>
</evidence>
<dbReference type="Proteomes" id="UP000050920">
    <property type="component" value="Unassembled WGS sequence"/>
</dbReference>
<dbReference type="InterPro" id="IPR025273">
    <property type="entry name" value="DUF4064"/>
</dbReference>
<keyword evidence="1" id="KW-0812">Transmembrane</keyword>
<organism evidence="3 4">
    <name type="scientific">Lactiplantibacillus fabifermentans DSM 21115</name>
    <dbReference type="NCBI Taxonomy" id="1413187"/>
    <lineage>
        <taxon>Bacteria</taxon>
        <taxon>Bacillati</taxon>
        <taxon>Bacillota</taxon>
        <taxon>Bacilli</taxon>
        <taxon>Lactobacillales</taxon>
        <taxon>Lactobacillaceae</taxon>
        <taxon>Lactiplantibacillus</taxon>
    </lineage>
</organism>
<feature type="domain" description="DUF4064" evidence="2">
    <location>
        <begin position="47"/>
        <end position="128"/>
    </location>
</feature>
<keyword evidence="1" id="KW-1133">Transmembrane helix</keyword>
<feature type="transmembrane region" description="Helical" evidence="1">
    <location>
        <begin position="87"/>
        <end position="108"/>
    </location>
</feature>
<sequence>MATILSGEIFTSTYHNQTFGGITMAKQTIIDENGQKYVKQVADANRSRTAELVLGIIGGIFGMIGGVLAMTIGSIGSALSASGSGTIMNLGWGCIGVSVLAIILSAMINKNHKVMGWLIILCGVLNIVFVSYFGILSGLLIIIAGGLALRK</sequence>
<dbReference type="Pfam" id="PF13273">
    <property type="entry name" value="DUF4064"/>
    <property type="match status" value="1"/>
</dbReference>
<evidence type="ECO:0000259" key="2">
    <source>
        <dbReference type="Pfam" id="PF13273"/>
    </source>
</evidence>
<feature type="transmembrane region" description="Helical" evidence="1">
    <location>
        <begin position="52"/>
        <end position="75"/>
    </location>
</feature>
<protein>
    <recommendedName>
        <fullName evidence="2">DUF4064 domain-containing protein</fullName>
    </recommendedName>
</protein>
<reference evidence="3 4" key="1">
    <citation type="journal article" date="2015" name="Genome Announc.">
        <title>Expanding the biotechnology potential of lactobacilli through comparative genomics of 213 strains and associated genera.</title>
        <authorList>
            <person name="Sun Z."/>
            <person name="Harris H.M."/>
            <person name="McCann A."/>
            <person name="Guo C."/>
            <person name="Argimon S."/>
            <person name="Zhang W."/>
            <person name="Yang X."/>
            <person name="Jeffery I.B."/>
            <person name="Cooney J.C."/>
            <person name="Kagawa T.F."/>
            <person name="Liu W."/>
            <person name="Song Y."/>
            <person name="Salvetti E."/>
            <person name="Wrobel A."/>
            <person name="Rasinkangas P."/>
            <person name="Parkhill J."/>
            <person name="Rea M.C."/>
            <person name="O'Sullivan O."/>
            <person name="Ritari J."/>
            <person name="Douillard F.P."/>
            <person name="Paul Ross R."/>
            <person name="Yang R."/>
            <person name="Briner A.E."/>
            <person name="Felis G.E."/>
            <person name="de Vos W.M."/>
            <person name="Barrangou R."/>
            <person name="Klaenhammer T.R."/>
            <person name="Caufield P.W."/>
            <person name="Cui Y."/>
            <person name="Zhang H."/>
            <person name="O'Toole P.W."/>
        </authorList>
    </citation>
    <scope>NUCLEOTIDE SEQUENCE [LARGE SCALE GENOMIC DNA]</scope>
    <source>
        <strain evidence="3 4">DSM 21115</strain>
    </source>
</reference>